<protein>
    <recommendedName>
        <fullName evidence="7">THAP-type domain-containing protein</fullName>
    </recommendedName>
</protein>
<keyword evidence="4 5" id="KW-0238">DNA-binding</keyword>
<dbReference type="GO" id="GO:0140297">
    <property type="term" value="F:DNA-binding transcription factor binding"/>
    <property type="evidence" value="ECO:0007669"/>
    <property type="project" value="TreeGrafter"/>
</dbReference>
<dbReference type="GO" id="GO:0005634">
    <property type="term" value="C:nucleus"/>
    <property type="evidence" value="ECO:0007669"/>
    <property type="project" value="TreeGrafter"/>
</dbReference>
<dbReference type="PROSITE" id="PS50950">
    <property type="entry name" value="ZF_THAP"/>
    <property type="match status" value="1"/>
</dbReference>
<dbReference type="GO" id="GO:0016616">
    <property type="term" value="F:oxidoreductase activity, acting on the CH-OH group of donors, NAD or NADP as acceptor"/>
    <property type="evidence" value="ECO:0007669"/>
    <property type="project" value="InterPro"/>
</dbReference>
<proteinExistence type="predicted"/>
<comment type="caution">
    <text evidence="8">The sequence shown here is derived from an EMBL/GenBank/DDBJ whole genome shotgun (WGS) entry which is preliminary data.</text>
</comment>
<gene>
    <name evidence="8" type="ORF">GCK32_014659</name>
</gene>
<feature type="compositionally biased region" description="Basic and acidic residues" evidence="6">
    <location>
        <begin position="87"/>
        <end position="96"/>
    </location>
</feature>
<evidence type="ECO:0000256" key="3">
    <source>
        <dbReference type="ARBA" id="ARBA00022833"/>
    </source>
</evidence>
<sequence length="283" mass="31810">MPTTCGFPNCKFRSRYRGQEDNRHFYRIPKRPQVLRQRWLLAIGRTEETVVSQLRICSAHFEGGEKKEGDIPVPDPTVDKQLNIELPPKESKGGERKRNKGSPPVSRSLVVRKRQLPDFLRNPLDTSPCQLSAEPTPLLPTERPQNIHGIIAMSSARNMNGPAGARPLVALLDGRDCTIEMPLLKDVATVAFCDAQSTHEIHEKVLNEAVAALMYHSIKLEKEDLEKFKALRVVVKIGYGFDNIDVKAATELGVQVGYVRVTYVCFIQSKLRSASEIPVDWDQ</sequence>
<organism evidence="8 9">
    <name type="scientific">Trichostrongylus colubriformis</name>
    <name type="common">Black scour worm</name>
    <dbReference type="NCBI Taxonomy" id="6319"/>
    <lineage>
        <taxon>Eukaryota</taxon>
        <taxon>Metazoa</taxon>
        <taxon>Ecdysozoa</taxon>
        <taxon>Nematoda</taxon>
        <taxon>Chromadorea</taxon>
        <taxon>Rhabditida</taxon>
        <taxon>Rhabditina</taxon>
        <taxon>Rhabditomorpha</taxon>
        <taxon>Strongyloidea</taxon>
        <taxon>Trichostrongylidae</taxon>
        <taxon>Trichostrongylus</taxon>
    </lineage>
</organism>
<dbReference type="GO" id="GO:0051287">
    <property type="term" value="F:NAD binding"/>
    <property type="evidence" value="ECO:0007669"/>
    <property type="project" value="InterPro"/>
</dbReference>
<dbReference type="AlphaFoldDB" id="A0AAN8FGT2"/>
<reference evidence="8 9" key="1">
    <citation type="submission" date="2019-10" db="EMBL/GenBank/DDBJ databases">
        <title>Assembly and Annotation for the nematode Trichostrongylus colubriformis.</title>
        <authorList>
            <person name="Martin J."/>
        </authorList>
    </citation>
    <scope>NUCLEOTIDE SEQUENCE [LARGE SCALE GENOMIC DNA]</scope>
    <source>
        <strain evidence="8">G859</strain>
        <tissue evidence="8">Whole worm</tissue>
    </source>
</reference>
<evidence type="ECO:0000256" key="5">
    <source>
        <dbReference type="PROSITE-ProRule" id="PRU00309"/>
    </source>
</evidence>
<evidence type="ECO:0000256" key="1">
    <source>
        <dbReference type="ARBA" id="ARBA00022723"/>
    </source>
</evidence>
<dbReference type="PANTHER" id="PTHR46029:SF7">
    <property type="entry name" value="C-TERMINAL-BINDING PROTEIN"/>
    <property type="match status" value="1"/>
</dbReference>
<feature type="domain" description="THAP-type" evidence="7">
    <location>
        <begin position="1"/>
        <end position="77"/>
    </location>
</feature>
<dbReference type="Gene3D" id="3.40.50.720">
    <property type="entry name" value="NAD(P)-binding Rossmann-like Domain"/>
    <property type="match status" value="1"/>
</dbReference>
<dbReference type="GO" id="GO:0008270">
    <property type="term" value="F:zinc ion binding"/>
    <property type="evidence" value="ECO:0007669"/>
    <property type="project" value="UniProtKB-KW"/>
</dbReference>
<evidence type="ECO:0000256" key="2">
    <source>
        <dbReference type="ARBA" id="ARBA00022771"/>
    </source>
</evidence>
<accession>A0AAN8FGT2</accession>
<name>A0AAN8FGT2_TRICO</name>
<dbReference type="GO" id="GO:0003677">
    <property type="term" value="F:DNA binding"/>
    <property type="evidence" value="ECO:0007669"/>
    <property type="project" value="UniProtKB-UniRule"/>
</dbReference>
<dbReference type="EMBL" id="WIXE01008271">
    <property type="protein sequence ID" value="KAK5979536.1"/>
    <property type="molecule type" value="Genomic_DNA"/>
</dbReference>
<dbReference type="GO" id="GO:0006357">
    <property type="term" value="P:regulation of transcription by RNA polymerase II"/>
    <property type="evidence" value="ECO:0007669"/>
    <property type="project" value="TreeGrafter"/>
</dbReference>
<keyword evidence="9" id="KW-1185">Reference proteome</keyword>
<dbReference type="InterPro" id="IPR006139">
    <property type="entry name" value="D-isomer_2_OHA_DH_cat_dom"/>
</dbReference>
<dbReference type="Proteomes" id="UP001331761">
    <property type="component" value="Unassembled WGS sequence"/>
</dbReference>
<evidence type="ECO:0000313" key="8">
    <source>
        <dbReference type="EMBL" id="KAK5979536.1"/>
    </source>
</evidence>
<dbReference type="PANTHER" id="PTHR46029">
    <property type="entry name" value="C-TERMINAL-BINDING PROTEIN"/>
    <property type="match status" value="1"/>
</dbReference>
<evidence type="ECO:0000313" key="9">
    <source>
        <dbReference type="Proteomes" id="UP001331761"/>
    </source>
</evidence>
<keyword evidence="2 5" id="KW-0863">Zinc-finger</keyword>
<keyword evidence="3" id="KW-0862">Zinc</keyword>
<dbReference type="SMART" id="SM00980">
    <property type="entry name" value="THAP"/>
    <property type="match status" value="1"/>
</dbReference>
<dbReference type="InterPro" id="IPR006612">
    <property type="entry name" value="THAP_Znf"/>
</dbReference>
<dbReference type="SUPFAM" id="SSF52283">
    <property type="entry name" value="Formate/glycerate dehydrogenase catalytic domain-like"/>
    <property type="match status" value="1"/>
</dbReference>
<dbReference type="Pfam" id="PF00389">
    <property type="entry name" value="2-Hacid_dh"/>
    <property type="match status" value="1"/>
</dbReference>
<dbReference type="GO" id="GO:0001221">
    <property type="term" value="F:transcription coregulator binding"/>
    <property type="evidence" value="ECO:0007669"/>
    <property type="project" value="TreeGrafter"/>
</dbReference>
<dbReference type="Pfam" id="PF05485">
    <property type="entry name" value="THAP"/>
    <property type="match status" value="1"/>
</dbReference>
<dbReference type="GO" id="GO:0003714">
    <property type="term" value="F:transcription corepressor activity"/>
    <property type="evidence" value="ECO:0007669"/>
    <property type="project" value="TreeGrafter"/>
</dbReference>
<feature type="region of interest" description="Disordered" evidence="6">
    <location>
        <begin position="123"/>
        <end position="143"/>
    </location>
</feature>
<dbReference type="InterPro" id="IPR051638">
    <property type="entry name" value="CTBP_dehydrogenase"/>
</dbReference>
<keyword evidence="1" id="KW-0479">Metal-binding</keyword>
<evidence type="ECO:0000256" key="6">
    <source>
        <dbReference type="SAM" id="MobiDB-lite"/>
    </source>
</evidence>
<feature type="region of interest" description="Disordered" evidence="6">
    <location>
        <begin position="65"/>
        <end position="108"/>
    </location>
</feature>
<dbReference type="SUPFAM" id="SSF57716">
    <property type="entry name" value="Glucocorticoid receptor-like (DNA-binding domain)"/>
    <property type="match status" value="1"/>
</dbReference>
<evidence type="ECO:0000256" key="4">
    <source>
        <dbReference type="ARBA" id="ARBA00023125"/>
    </source>
</evidence>
<evidence type="ECO:0000259" key="7">
    <source>
        <dbReference type="PROSITE" id="PS50950"/>
    </source>
</evidence>
<dbReference type="GO" id="GO:0003713">
    <property type="term" value="F:transcription coactivator activity"/>
    <property type="evidence" value="ECO:0007669"/>
    <property type="project" value="TreeGrafter"/>
</dbReference>